<evidence type="ECO:0000259" key="9">
    <source>
        <dbReference type="Pfam" id="PF07687"/>
    </source>
</evidence>
<keyword evidence="5" id="KW-0862">Zinc</keyword>
<dbReference type="GO" id="GO:0004177">
    <property type="term" value="F:aminopeptidase activity"/>
    <property type="evidence" value="ECO:0007669"/>
    <property type="project" value="UniProtKB-UniRule"/>
</dbReference>
<evidence type="ECO:0000256" key="7">
    <source>
        <dbReference type="PIRNR" id="PIRNR001123"/>
    </source>
</evidence>
<dbReference type="RefSeq" id="WP_182108568.1">
    <property type="nucleotide sequence ID" value="NZ_JACFYF010000004.1"/>
</dbReference>
<evidence type="ECO:0000256" key="8">
    <source>
        <dbReference type="PIRSR" id="PIRSR001123-2"/>
    </source>
</evidence>
<dbReference type="InterPro" id="IPR036264">
    <property type="entry name" value="Bact_exopeptidase_dim_dom"/>
</dbReference>
<dbReference type="PROSITE" id="PS00758">
    <property type="entry name" value="ARGE_DAPE_CPG2_1"/>
    <property type="match status" value="1"/>
</dbReference>
<dbReference type="InterPro" id="IPR002933">
    <property type="entry name" value="Peptidase_M20"/>
</dbReference>
<comment type="caution">
    <text evidence="10">The sequence shown here is derived from an EMBL/GenBank/DDBJ whole genome shotgun (WGS) entry which is preliminary data.</text>
</comment>
<dbReference type="Proteomes" id="UP000571701">
    <property type="component" value="Unassembled WGS sequence"/>
</dbReference>
<evidence type="ECO:0000256" key="3">
    <source>
        <dbReference type="ARBA" id="ARBA00022723"/>
    </source>
</evidence>
<dbReference type="Pfam" id="PF01546">
    <property type="entry name" value="Peptidase_M20"/>
    <property type="match status" value="1"/>
</dbReference>
<keyword evidence="11" id="KW-1185">Reference proteome</keyword>
<dbReference type="AlphaFoldDB" id="A0A7W2ITN4"/>
<sequence>MDKVIEHFLAMAAISSPSYKEVQVSAYIKAQLSQYDIEVYEDNADQYYQVEGAQCGNLIAILPGTLAGTVALSAHMDTVTPCDDITIVEEGDWIKTDGKSVLGGDDKAGIAVILDVLIELVTNPRPHPTVVAIFTIAEEVGLKGAKVLDFDRLPSIDTAYVIDAGGDIGTAYISAPYSAKGIVTIKGISGHASEPETGCNAMVVAAQLITQLPIGRVDDETTSNIGLINGGNATNIIMESVDITFEVRSRTQDKVASFIENVSSQLQALQQSYPISHENRLSQGTPGFRLDPSSALLSRFASSCSAQGIEVKLLDGMGGSDANIFNKQGIPCADISVGMQHIHSVHECIKKSDIMACRNLVRSLLIDY</sequence>
<reference evidence="10 11" key="1">
    <citation type="submission" date="2020-07" db="EMBL/GenBank/DDBJ databases">
        <title>Vibrio marinisediminis sp. nov., isolated from marine sediment.</title>
        <authorList>
            <person name="Ji X."/>
        </authorList>
    </citation>
    <scope>NUCLEOTIDE SEQUENCE [LARGE SCALE GENOMIC DNA]</scope>
    <source>
        <strain evidence="10 11">404</strain>
    </source>
</reference>
<evidence type="ECO:0000256" key="5">
    <source>
        <dbReference type="ARBA" id="ARBA00022833"/>
    </source>
</evidence>
<dbReference type="PIRSF" id="PIRSF001123">
    <property type="entry name" value="PepA_GA"/>
    <property type="match status" value="1"/>
</dbReference>
<feature type="domain" description="Peptidase M20 dimerisation" evidence="9">
    <location>
        <begin position="178"/>
        <end position="271"/>
    </location>
</feature>
<evidence type="ECO:0000313" key="11">
    <source>
        <dbReference type="Proteomes" id="UP000571701"/>
    </source>
</evidence>
<evidence type="ECO:0000256" key="2">
    <source>
        <dbReference type="ARBA" id="ARBA00022670"/>
    </source>
</evidence>
<feature type="binding site" evidence="8">
    <location>
        <position position="343"/>
    </location>
    <ligand>
        <name>Zn(2+)</name>
        <dbReference type="ChEBI" id="CHEBI:29105"/>
        <label>2</label>
    </ligand>
</feature>
<dbReference type="InterPro" id="IPR011650">
    <property type="entry name" value="Peptidase_M20_dimer"/>
</dbReference>
<keyword evidence="4 10" id="KW-0378">Hydrolase</keyword>
<keyword evidence="6" id="KW-0482">Metalloprotease</keyword>
<dbReference type="GO" id="GO:0006508">
    <property type="term" value="P:proteolysis"/>
    <property type="evidence" value="ECO:0007669"/>
    <property type="project" value="UniProtKB-KW"/>
</dbReference>
<accession>A0A7W2ITN4</accession>
<evidence type="ECO:0000256" key="6">
    <source>
        <dbReference type="ARBA" id="ARBA00023049"/>
    </source>
</evidence>
<dbReference type="GO" id="GO:0008237">
    <property type="term" value="F:metallopeptidase activity"/>
    <property type="evidence" value="ECO:0007669"/>
    <property type="project" value="UniProtKB-KW"/>
</dbReference>
<dbReference type="Pfam" id="PF07687">
    <property type="entry name" value="M20_dimer"/>
    <property type="match status" value="1"/>
</dbReference>
<dbReference type="InterPro" id="IPR001261">
    <property type="entry name" value="ArgE/DapE_CS"/>
</dbReference>
<dbReference type="Gene3D" id="3.40.630.10">
    <property type="entry name" value="Zn peptidases"/>
    <property type="match status" value="1"/>
</dbReference>
<protein>
    <submittedName>
        <fullName evidence="10">M20/M25/M40 family metallo-hydrolase</fullName>
    </submittedName>
</protein>
<evidence type="ECO:0000256" key="4">
    <source>
        <dbReference type="ARBA" id="ARBA00022801"/>
    </source>
</evidence>
<evidence type="ECO:0000256" key="1">
    <source>
        <dbReference type="ARBA" id="ARBA00001947"/>
    </source>
</evidence>
<organism evidence="10 11">
    <name type="scientific">Vibrio marinisediminis</name>
    <dbReference type="NCBI Taxonomy" id="2758441"/>
    <lineage>
        <taxon>Bacteria</taxon>
        <taxon>Pseudomonadati</taxon>
        <taxon>Pseudomonadota</taxon>
        <taxon>Gammaproteobacteria</taxon>
        <taxon>Vibrionales</taxon>
        <taxon>Vibrionaceae</taxon>
        <taxon>Vibrio</taxon>
    </lineage>
</organism>
<dbReference type="InterPro" id="IPR008007">
    <property type="entry name" value="Peptidase_M42"/>
</dbReference>
<gene>
    <name evidence="10" type="ORF">H2O73_09280</name>
</gene>
<dbReference type="PANTHER" id="PTHR42994:SF2">
    <property type="entry name" value="PEPTIDASE"/>
    <property type="match status" value="1"/>
</dbReference>
<dbReference type="PANTHER" id="PTHR42994">
    <property type="entry name" value="PEPTIDASE T"/>
    <property type="match status" value="1"/>
</dbReference>
<comment type="cofactor">
    <cofactor evidence="8">
        <name>a divalent metal cation</name>
        <dbReference type="ChEBI" id="CHEBI:60240"/>
    </cofactor>
    <text evidence="8">Binds 2 divalent metal cations per subunit.</text>
</comment>
<dbReference type="SUPFAM" id="SSF55031">
    <property type="entry name" value="Bacterial exopeptidase dimerisation domain"/>
    <property type="match status" value="1"/>
</dbReference>
<comment type="similarity">
    <text evidence="7">Belongs to the peptidase M42 family.</text>
</comment>
<dbReference type="SUPFAM" id="SSF53187">
    <property type="entry name" value="Zn-dependent exopeptidases"/>
    <property type="match status" value="1"/>
</dbReference>
<dbReference type="EMBL" id="JACFYF010000004">
    <property type="protein sequence ID" value="MBA5762534.1"/>
    <property type="molecule type" value="Genomic_DNA"/>
</dbReference>
<dbReference type="GO" id="GO:0046872">
    <property type="term" value="F:metal ion binding"/>
    <property type="evidence" value="ECO:0007669"/>
    <property type="project" value="UniProtKB-UniRule"/>
</dbReference>
<name>A0A7W2ITN4_9VIBR</name>
<evidence type="ECO:0000313" key="10">
    <source>
        <dbReference type="EMBL" id="MBA5762534.1"/>
    </source>
</evidence>
<dbReference type="Gene3D" id="3.30.70.360">
    <property type="match status" value="1"/>
</dbReference>
<proteinExistence type="inferred from homology"/>
<keyword evidence="2" id="KW-0645">Protease</keyword>
<comment type="cofactor">
    <cofactor evidence="1">
        <name>Zn(2+)</name>
        <dbReference type="ChEBI" id="CHEBI:29105"/>
    </cofactor>
</comment>
<keyword evidence="3 8" id="KW-0479">Metal-binding</keyword>